<name>A0A397DVX1_APHAT</name>
<dbReference type="VEuPathDB" id="FungiDB:H257_04474"/>
<feature type="region of interest" description="Disordered" evidence="1">
    <location>
        <begin position="1"/>
        <end position="37"/>
    </location>
</feature>
<evidence type="ECO:0000313" key="3">
    <source>
        <dbReference type="Proteomes" id="UP000265716"/>
    </source>
</evidence>
<dbReference type="Gene3D" id="3.80.10.10">
    <property type="entry name" value="Ribonuclease Inhibitor"/>
    <property type="match status" value="2"/>
</dbReference>
<dbReference type="EMBL" id="QUTC01003597">
    <property type="protein sequence ID" value="RHY69176.1"/>
    <property type="molecule type" value="Genomic_DNA"/>
</dbReference>
<dbReference type="AlphaFoldDB" id="A0A397DVX1"/>
<dbReference type="InterPro" id="IPR032675">
    <property type="entry name" value="LRR_dom_sf"/>
</dbReference>
<dbReference type="SUPFAM" id="SSF52047">
    <property type="entry name" value="RNI-like"/>
    <property type="match status" value="2"/>
</dbReference>
<protein>
    <submittedName>
        <fullName evidence="2">Uncharacterized protein</fullName>
    </submittedName>
</protein>
<organism evidence="2 3">
    <name type="scientific">Aphanomyces astaci</name>
    <name type="common">Crayfish plague agent</name>
    <dbReference type="NCBI Taxonomy" id="112090"/>
    <lineage>
        <taxon>Eukaryota</taxon>
        <taxon>Sar</taxon>
        <taxon>Stramenopiles</taxon>
        <taxon>Oomycota</taxon>
        <taxon>Saprolegniomycetes</taxon>
        <taxon>Saprolegniales</taxon>
        <taxon>Verrucalvaceae</taxon>
        <taxon>Aphanomyces</taxon>
    </lineage>
</organism>
<accession>A0A397DVX1</accession>
<evidence type="ECO:0000256" key="1">
    <source>
        <dbReference type="SAM" id="MobiDB-lite"/>
    </source>
</evidence>
<feature type="compositionally biased region" description="Polar residues" evidence="1">
    <location>
        <begin position="1"/>
        <end position="14"/>
    </location>
</feature>
<proteinExistence type="predicted"/>
<sequence>MSRPSASQSQNVNNFLGERSSTRLAKPPGGGSTMGSLIYGGDVSGAASFGDDRKGRRGMGSLEFEDGSVAHDSHLEGLQNVREVGFRQCDFIQSPSALARCHTLRFVSCDALADVSSLTHVKHLNIAGSRAATNAHKLTALETLVTGSTFSSSPLPAVSRGLTASAVNVPWAAMPLLLSELHLKQCHTLPSAVAFQVTSVTLSSCDQLESIACFRLASHLEIVRTRLLHIDAFVGFSLLQSIRLQASTCLQHVTALQHVHDVSLSLCVNLQDISPLAHANSECYRVTQVSTLRERCHTVDIARCFRITDADLLHQGSMHTVTLSGCNLGPDHPSTWTDHATMCSLDLSNNLDIVHVASLAHLHTIHLNRTSVRVVAPLAHVHTLSLSGCELLEDVSALGGVHTLDLSYCTSVRDVSALGLVHTLNLAGTLVDVVADLKTVYDLNLSGCPCISDDQVNQLVFNHTLSLMGCGQLTRVDGLGNVHTLNLANCVGLTDVSMLGHIHTLDLTGCVNVGHIVTA</sequence>
<dbReference type="Proteomes" id="UP000265716">
    <property type="component" value="Unassembled WGS sequence"/>
</dbReference>
<reference evidence="2 3" key="1">
    <citation type="submission" date="2018-08" db="EMBL/GenBank/DDBJ databases">
        <title>Aphanomyces genome sequencing and annotation.</title>
        <authorList>
            <person name="Minardi D."/>
            <person name="Oidtmann B."/>
            <person name="Van Der Giezen M."/>
            <person name="Studholme D.J."/>
        </authorList>
    </citation>
    <scope>NUCLEOTIDE SEQUENCE [LARGE SCALE GENOMIC DNA]</scope>
    <source>
        <strain evidence="2 3">SA</strain>
    </source>
</reference>
<gene>
    <name evidence="2" type="ORF">DYB38_007715</name>
</gene>
<evidence type="ECO:0000313" key="2">
    <source>
        <dbReference type="EMBL" id="RHY69176.1"/>
    </source>
</evidence>
<comment type="caution">
    <text evidence="2">The sequence shown here is derived from an EMBL/GenBank/DDBJ whole genome shotgun (WGS) entry which is preliminary data.</text>
</comment>